<keyword evidence="1" id="KW-0479">Metal-binding</keyword>
<dbReference type="Proteomes" id="UP000003789">
    <property type="component" value="Unassembled WGS sequence"/>
</dbReference>
<dbReference type="GO" id="GO:0046872">
    <property type="term" value="F:metal ion binding"/>
    <property type="evidence" value="ECO:0007669"/>
    <property type="project" value="UniProtKB-KW"/>
</dbReference>
<comment type="caution">
    <text evidence="5">The sequence shown here is derived from an EMBL/GenBank/DDBJ whole genome shotgun (WGS) entry which is preliminary data.</text>
</comment>
<dbReference type="PROSITE" id="PS51393">
    <property type="entry name" value="LIPOXYGENASE_3"/>
    <property type="match status" value="1"/>
</dbReference>
<organism evidence="5 6">
    <name type="scientific">Photobacterium profundum 3TCK</name>
    <dbReference type="NCBI Taxonomy" id="314280"/>
    <lineage>
        <taxon>Bacteria</taxon>
        <taxon>Pseudomonadati</taxon>
        <taxon>Pseudomonadota</taxon>
        <taxon>Gammaproteobacteria</taxon>
        <taxon>Vibrionales</taxon>
        <taxon>Vibrionaceae</taxon>
        <taxon>Photobacterium</taxon>
    </lineage>
</organism>
<dbReference type="Pfam" id="PF00305">
    <property type="entry name" value="Lipoxygenase"/>
    <property type="match status" value="1"/>
</dbReference>
<evidence type="ECO:0000256" key="2">
    <source>
        <dbReference type="ARBA" id="ARBA00023002"/>
    </source>
</evidence>
<sequence length="614" mass="68956">MFDLFSRKDPSLPQNDSHRQQEKRQEQLVKTQENYVWDLENPNVGPVPMAKDVPQDANPTLTWTIIVLKTLMPIVENLVSNVKDTAELVDIKKGVNEASDALGSLKLGQQLAFISNTTEMLKSLVEIYLRLVRAEVKEHREDEGLDAYKDLFQKIPLPAVAAAFQQNDCFARYRVAGQNPMLIKGVSSLADNFPVNETDYQKVMGLDDSLAEALAESRVFLLDYHELKVLVDNPQTPEKQVFAPIALFALPKDRKSLIPVAIQSGQNKDDSTITYAVQNNDNSSEYWQWQAAMTMVQVADGNYHELFVHLGRTHLVIEAFTIATNRCLAESHPINVLLLPHFEGTLFINNSAAGSLIAAGGPIESIFGGKIKATQNAAGTDRLGLDFYRYMLPNDLATRQVGNRDFLPDYPYRDDATLIWEAIHNWTTAYTSIYYTDDATVTEDYELAAWAESLMTEGAINGFKPITTREQLSDVLTMIIFTSSAQHAAVNFPQRSLMSFAPAVTGAIWGKDPTNIQTEKAWLQNLPPMSQSLEQLSLLQLLGGVYYRQLGEYRSNNFPYLDWFEDDRITDQGGPLSQFQASLADIEQTINIRNETRQEYSFLLPSKIPPSINI</sequence>
<evidence type="ECO:0000259" key="4">
    <source>
        <dbReference type="PROSITE" id="PS51393"/>
    </source>
</evidence>
<accession>Q1Z9C8</accession>
<keyword evidence="2" id="KW-0560">Oxidoreductase</keyword>
<name>Q1Z9C8_9GAMM</name>
<proteinExistence type="predicted"/>
<feature type="region of interest" description="Disordered" evidence="3">
    <location>
        <begin position="1"/>
        <end position="27"/>
    </location>
</feature>
<dbReference type="InterPro" id="IPR020834">
    <property type="entry name" value="LipOase_CS"/>
</dbReference>
<dbReference type="RefSeq" id="WP_006231942.1">
    <property type="nucleotide sequence ID" value="NZ_CH724135.1"/>
</dbReference>
<evidence type="ECO:0000256" key="3">
    <source>
        <dbReference type="SAM" id="MobiDB-lite"/>
    </source>
</evidence>
<dbReference type="Gene3D" id="1.20.245.10">
    <property type="entry name" value="Lipoxygenase-1, Domain 5"/>
    <property type="match status" value="1"/>
</dbReference>
<protein>
    <submittedName>
        <fullName evidence="5">Probable lipoxygenase</fullName>
    </submittedName>
</protein>
<evidence type="ECO:0000313" key="5">
    <source>
        <dbReference type="EMBL" id="EAS44830.1"/>
    </source>
</evidence>
<dbReference type="GO" id="GO:0034440">
    <property type="term" value="P:lipid oxidation"/>
    <property type="evidence" value="ECO:0007669"/>
    <property type="project" value="InterPro"/>
</dbReference>
<dbReference type="AlphaFoldDB" id="Q1Z9C8"/>
<dbReference type="InterPro" id="IPR000907">
    <property type="entry name" value="LipOase"/>
</dbReference>
<dbReference type="InterPro" id="IPR036226">
    <property type="entry name" value="LipOase_C_sf"/>
</dbReference>
<dbReference type="OrthoDB" id="5912511at2"/>
<dbReference type="GO" id="GO:0016702">
    <property type="term" value="F:oxidoreductase activity, acting on single donors with incorporation of molecular oxygen, incorporation of two atoms of oxygen"/>
    <property type="evidence" value="ECO:0007669"/>
    <property type="project" value="InterPro"/>
</dbReference>
<dbReference type="Gene3D" id="3.10.450.60">
    <property type="match status" value="1"/>
</dbReference>
<dbReference type="InterPro" id="IPR013819">
    <property type="entry name" value="LipOase_C"/>
</dbReference>
<evidence type="ECO:0000313" key="6">
    <source>
        <dbReference type="Proteomes" id="UP000003789"/>
    </source>
</evidence>
<gene>
    <name evidence="5" type="ORF">P3TCK_20140</name>
</gene>
<reference evidence="5 6" key="1">
    <citation type="submission" date="2006-03" db="EMBL/GenBank/DDBJ databases">
        <authorList>
            <person name="Bartlett D.H."/>
            <person name="Valle G."/>
            <person name="Lauro F.M."/>
            <person name="Vezzi A."/>
            <person name="Simonato F."/>
            <person name="Eloe E."/>
            <person name="Vitulo N."/>
            <person name="Stratton T.K."/>
            <person name="D'angelo M."/>
            <person name="Ferriera S."/>
            <person name="Johnson J."/>
            <person name="Kravitz S."/>
            <person name="Beeson K."/>
            <person name="Sutton G."/>
            <person name="Rogers Y."/>
            <person name="Friedman R."/>
            <person name="Frazier M."/>
            <person name="Venter J.C."/>
        </authorList>
    </citation>
    <scope>NUCLEOTIDE SEQUENCE [LARGE SCALE GENOMIC DNA]</scope>
    <source>
        <strain evidence="5 6">3TCK</strain>
    </source>
</reference>
<dbReference type="SUPFAM" id="SSF48484">
    <property type="entry name" value="Lipoxigenase"/>
    <property type="match status" value="1"/>
</dbReference>
<evidence type="ECO:0000256" key="1">
    <source>
        <dbReference type="ARBA" id="ARBA00022723"/>
    </source>
</evidence>
<dbReference type="PRINTS" id="PR00087">
    <property type="entry name" value="LIPOXYGENASE"/>
</dbReference>
<feature type="domain" description="Lipoxygenase" evidence="4">
    <location>
        <begin position="10"/>
        <end position="614"/>
    </location>
</feature>
<dbReference type="HOGENOM" id="CLU_004282_3_2_6"/>
<dbReference type="PROSITE" id="PS00081">
    <property type="entry name" value="LIPOXYGENASE_2"/>
    <property type="match status" value="1"/>
</dbReference>
<dbReference type="EMBL" id="AAPH01000002">
    <property type="protein sequence ID" value="EAS44830.1"/>
    <property type="molecule type" value="Genomic_DNA"/>
</dbReference>
<dbReference type="PANTHER" id="PTHR11771">
    <property type="entry name" value="LIPOXYGENASE"/>
    <property type="match status" value="1"/>
</dbReference>